<comment type="similarity">
    <text evidence="4">Belongs to the SIMIBI class G3E GTPase family. ZNG1 subfamily.</text>
</comment>
<evidence type="ECO:0000313" key="10">
    <source>
        <dbReference type="Proteomes" id="UP000238308"/>
    </source>
</evidence>
<feature type="domain" description="CobW/HypB/UreG nucleotide-binding" evidence="7">
    <location>
        <begin position="12"/>
        <end position="192"/>
    </location>
</feature>
<proteinExistence type="inferred from homology"/>
<evidence type="ECO:0000256" key="3">
    <source>
        <dbReference type="ARBA" id="ARBA00023186"/>
    </source>
</evidence>
<dbReference type="InterPro" id="IPR003495">
    <property type="entry name" value="CobW/HypB/UreG_nucleotide-bd"/>
</dbReference>
<keyword evidence="3" id="KW-0143">Chaperone</keyword>
<dbReference type="SUPFAM" id="SSF90002">
    <property type="entry name" value="Hypothetical protein YjiA, C-terminal domain"/>
    <property type="match status" value="1"/>
</dbReference>
<evidence type="ECO:0000256" key="6">
    <source>
        <dbReference type="ARBA" id="ARBA00049117"/>
    </source>
</evidence>
<dbReference type="InterPro" id="IPR011629">
    <property type="entry name" value="CobW-like_C"/>
</dbReference>
<evidence type="ECO:0000259" key="8">
    <source>
        <dbReference type="Pfam" id="PF07683"/>
    </source>
</evidence>
<sequence length="349" mass="38408">MTVTDHQGVELILLCGFLGSGKTSLVVDFLAQNDLNDTAVIINEAGEIGIDGVLVQEETTEVPFTLLSNGCVCCSLRSSLVYTVEQLLEAPRPSGSPPLRRIVLETSGVSKPSPILASLADPALVVRRLRVLVVSTFDAQVGELNSERFDEAVAQLSAAQRIVFTKLDCVDETLLPRRINYVSSINPLAQIVADTDRRILVEKAFQCYEMEQNQDEWQQQLTMRDLSTTAAHPRIHVLKGIATRALYWEDVAQWLDDLAGFCGDRLLRTKLLVHVSDCAEPILIQSVGTTYSMPRRLTKFLTEADVIVVMTMDLDAISIMNELADGIICLSNALMPTNAPQPLFNVVSH</sequence>
<dbReference type="InterPro" id="IPR027417">
    <property type="entry name" value="P-loop_NTPase"/>
</dbReference>
<protein>
    <submittedName>
        <fullName evidence="9">G3E family GTPase</fullName>
    </submittedName>
</protein>
<evidence type="ECO:0000256" key="2">
    <source>
        <dbReference type="ARBA" id="ARBA00022801"/>
    </source>
</evidence>
<keyword evidence="10" id="KW-1185">Reference proteome</keyword>
<dbReference type="PANTHER" id="PTHR13748">
    <property type="entry name" value="COBW-RELATED"/>
    <property type="match status" value="1"/>
</dbReference>
<dbReference type="Pfam" id="PF07683">
    <property type="entry name" value="CobW_C"/>
    <property type="match status" value="1"/>
</dbReference>
<dbReference type="InterPro" id="IPR036627">
    <property type="entry name" value="CobW-likC_sf"/>
</dbReference>
<accession>A0A2T0XHT5</accession>
<gene>
    <name evidence="9" type="ORF">BCM14_1295</name>
</gene>
<evidence type="ECO:0000259" key="7">
    <source>
        <dbReference type="Pfam" id="PF02492"/>
    </source>
</evidence>
<dbReference type="Gene3D" id="3.40.50.300">
    <property type="entry name" value="P-loop containing nucleotide triphosphate hydrolases"/>
    <property type="match status" value="1"/>
</dbReference>
<evidence type="ECO:0000256" key="1">
    <source>
        <dbReference type="ARBA" id="ARBA00022741"/>
    </source>
</evidence>
<name>A0A2T0XHT5_9BURK</name>
<dbReference type="GO" id="GO:0000166">
    <property type="term" value="F:nucleotide binding"/>
    <property type="evidence" value="ECO:0007669"/>
    <property type="project" value="UniProtKB-KW"/>
</dbReference>
<dbReference type="RefSeq" id="WP_106227173.1">
    <property type="nucleotide sequence ID" value="NZ_PVTV01000012.1"/>
</dbReference>
<dbReference type="AlphaFoldDB" id="A0A2T0XHT5"/>
<comment type="function">
    <text evidence="5">Zinc chaperone that directly transfers zinc cofactor to target proteins, thereby activating them. Zinc is transferred from the CXCC motif in the GTPase domain to the zinc binding site in target proteins in a process requiring GTP hydrolysis.</text>
</comment>
<keyword evidence="1" id="KW-0547">Nucleotide-binding</keyword>
<evidence type="ECO:0000313" key="9">
    <source>
        <dbReference type="EMBL" id="PRY98467.1"/>
    </source>
</evidence>
<dbReference type="InterPro" id="IPR051316">
    <property type="entry name" value="Zinc-reg_GTPase_activator"/>
</dbReference>
<dbReference type="Proteomes" id="UP000238308">
    <property type="component" value="Unassembled WGS sequence"/>
</dbReference>
<dbReference type="Gene3D" id="3.30.1220.10">
    <property type="entry name" value="CobW-like, C-terminal domain"/>
    <property type="match status" value="1"/>
</dbReference>
<comment type="caution">
    <text evidence="9">The sequence shown here is derived from an EMBL/GenBank/DDBJ whole genome shotgun (WGS) entry which is preliminary data.</text>
</comment>
<dbReference type="EMBL" id="PVTV01000012">
    <property type="protein sequence ID" value="PRY98467.1"/>
    <property type="molecule type" value="Genomic_DNA"/>
</dbReference>
<organism evidence="9 10">
    <name type="scientific">Jezberella montanilacus</name>
    <dbReference type="NCBI Taxonomy" id="323426"/>
    <lineage>
        <taxon>Bacteria</taxon>
        <taxon>Pseudomonadati</taxon>
        <taxon>Pseudomonadota</taxon>
        <taxon>Betaproteobacteria</taxon>
        <taxon>Burkholderiales</taxon>
        <taxon>Alcaligenaceae</taxon>
        <taxon>Jezberella</taxon>
    </lineage>
</organism>
<keyword evidence="2" id="KW-0378">Hydrolase</keyword>
<evidence type="ECO:0000256" key="5">
    <source>
        <dbReference type="ARBA" id="ARBA00045658"/>
    </source>
</evidence>
<dbReference type="PANTHER" id="PTHR13748:SF62">
    <property type="entry name" value="COBW DOMAIN-CONTAINING PROTEIN"/>
    <property type="match status" value="1"/>
</dbReference>
<dbReference type="GO" id="GO:0005737">
    <property type="term" value="C:cytoplasm"/>
    <property type="evidence" value="ECO:0007669"/>
    <property type="project" value="TreeGrafter"/>
</dbReference>
<feature type="domain" description="CobW C-terminal" evidence="8">
    <location>
        <begin position="243"/>
        <end position="324"/>
    </location>
</feature>
<dbReference type="SUPFAM" id="SSF52540">
    <property type="entry name" value="P-loop containing nucleoside triphosphate hydrolases"/>
    <property type="match status" value="1"/>
</dbReference>
<comment type="catalytic activity">
    <reaction evidence="6">
        <text>GTP + H2O = GDP + phosphate + H(+)</text>
        <dbReference type="Rhea" id="RHEA:19669"/>
        <dbReference type="ChEBI" id="CHEBI:15377"/>
        <dbReference type="ChEBI" id="CHEBI:15378"/>
        <dbReference type="ChEBI" id="CHEBI:37565"/>
        <dbReference type="ChEBI" id="CHEBI:43474"/>
        <dbReference type="ChEBI" id="CHEBI:58189"/>
    </reaction>
    <physiologicalReaction direction="left-to-right" evidence="6">
        <dbReference type="Rhea" id="RHEA:19670"/>
    </physiologicalReaction>
</comment>
<reference evidence="9 10" key="1">
    <citation type="submission" date="2018-03" db="EMBL/GenBank/DDBJ databases">
        <title>Genomic Encyclopedia of Type Strains, Phase III (KMG-III): the genomes of soil and plant-associated and newly described type strains.</title>
        <authorList>
            <person name="Whitman W."/>
        </authorList>
    </citation>
    <scope>NUCLEOTIDE SEQUENCE [LARGE SCALE GENOMIC DNA]</scope>
    <source>
        <strain evidence="9 10">MWH-P2sevCIIIb</strain>
    </source>
</reference>
<dbReference type="GO" id="GO:0016787">
    <property type="term" value="F:hydrolase activity"/>
    <property type="evidence" value="ECO:0007669"/>
    <property type="project" value="UniProtKB-KW"/>
</dbReference>
<dbReference type="OrthoDB" id="9808822at2"/>
<evidence type="ECO:0000256" key="4">
    <source>
        <dbReference type="ARBA" id="ARBA00034320"/>
    </source>
</evidence>
<dbReference type="Pfam" id="PF02492">
    <property type="entry name" value="cobW"/>
    <property type="match status" value="1"/>
</dbReference>